<dbReference type="Pfam" id="PF13948">
    <property type="entry name" value="DUF4215"/>
    <property type="match status" value="1"/>
</dbReference>
<evidence type="ECO:0000313" key="7">
    <source>
        <dbReference type="Proteomes" id="UP001221686"/>
    </source>
</evidence>
<feature type="signal peptide" evidence="5">
    <location>
        <begin position="1"/>
        <end position="23"/>
    </location>
</feature>
<dbReference type="InterPro" id="IPR016187">
    <property type="entry name" value="CTDL_fold"/>
</dbReference>
<dbReference type="SUPFAM" id="SSF56436">
    <property type="entry name" value="C-type lectin-like"/>
    <property type="match status" value="1"/>
</dbReference>
<evidence type="ECO:0000256" key="2">
    <source>
        <dbReference type="ARBA" id="ARBA00022737"/>
    </source>
</evidence>
<dbReference type="Gene3D" id="3.10.100.10">
    <property type="entry name" value="Mannose-Binding Protein A, subunit A"/>
    <property type="match status" value="1"/>
</dbReference>
<keyword evidence="3" id="KW-1015">Disulfide bond</keyword>
<proteinExistence type="predicted"/>
<organism evidence="6 7">
    <name type="scientific">Nannocystis bainbridge</name>
    <dbReference type="NCBI Taxonomy" id="2995303"/>
    <lineage>
        <taxon>Bacteria</taxon>
        <taxon>Pseudomonadati</taxon>
        <taxon>Myxococcota</taxon>
        <taxon>Polyangia</taxon>
        <taxon>Nannocystales</taxon>
        <taxon>Nannocystaceae</taxon>
        <taxon>Nannocystis</taxon>
    </lineage>
</organism>
<keyword evidence="2" id="KW-0677">Repeat</keyword>
<dbReference type="InterPro" id="IPR011936">
    <property type="entry name" value="Myxo_disulph_rpt"/>
</dbReference>
<dbReference type="EMBL" id="JAQNDL010000001">
    <property type="protein sequence ID" value="MDC0715626.1"/>
    <property type="molecule type" value="Genomic_DNA"/>
</dbReference>
<feature type="region of interest" description="Disordered" evidence="4">
    <location>
        <begin position="26"/>
        <end position="91"/>
    </location>
</feature>
<protein>
    <submittedName>
        <fullName evidence="6">DUF4215 domain-containing protein</fullName>
    </submittedName>
</protein>
<evidence type="ECO:0000256" key="4">
    <source>
        <dbReference type="SAM" id="MobiDB-lite"/>
    </source>
</evidence>
<keyword evidence="7" id="KW-1185">Reference proteome</keyword>
<feature type="compositionally biased region" description="Polar residues" evidence="4">
    <location>
        <begin position="66"/>
        <end position="81"/>
    </location>
</feature>
<dbReference type="NCBIfam" id="TIGR02232">
    <property type="entry name" value="myxo_disulf_rpt"/>
    <property type="match status" value="5"/>
</dbReference>
<accession>A0ABT5DQ04</accession>
<dbReference type="RefSeq" id="WP_272084051.1">
    <property type="nucleotide sequence ID" value="NZ_JAQNDL010000001.1"/>
</dbReference>
<dbReference type="PROSITE" id="PS51257">
    <property type="entry name" value="PROKAR_LIPOPROTEIN"/>
    <property type="match status" value="1"/>
</dbReference>
<evidence type="ECO:0000256" key="3">
    <source>
        <dbReference type="ARBA" id="ARBA00023157"/>
    </source>
</evidence>
<evidence type="ECO:0000256" key="1">
    <source>
        <dbReference type="ARBA" id="ARBA00022729"/>
    </source>
</evidence>
<dbReference type="Proteomes" id="UP001221686">
    <property type="component" value="Unassembled WGS sequence"/>
</dbReference>
<evidence type="ECO:0000256" key="5">
    <source>
        <dbReference type="SAM" id="SignalP"/>
    </source>
</evidence>
<dbReference type="InterPro" id="IPR016186">
    <property type="entry name" value="C-type_lectin-like/link_sf"/>
</dbReference>
<name>A0ABT5DQ04_9BACT</name>
<gene>
    <name evidence="6" type="ORF">POL25_01910</name>
</gene>
<sequence>MQRHRSGVALGGVMLLAVSGACGDGDAGTEGLSPSTTTTEATATTSTTTSSTGVPTATSGIDTDPESPTTGDPFTSTSTPDPASPVCGDGKLDDGEACDDGNADDTDACTSACEHATCGDGLLGPGEQCDDGNAIDDDACSNLCAPASCGDGLVQPGEDCDDGDMDDTDACLSTCKAASCGDGQVRDGAEDCDDANAVDTDACTIACKHAECGDGLVWAGAEACDDGNGADGDGCESDCSVTAAQKLVFVTSQMYTGNLGGLAGGDARCQQLADAAGLPGTYLAWLSDVAASPASRMTHADVPYVLPNGTKVADDWADLTDNSLDAPINVTELGGPAPIGDTICAGGGYATVYTGTSADGTLSWIHDTCENWQSETANAYWGHADAVNQSWTKWCTSGKCSWKSALYCVQQ</sequence>
<evidence type="ECO:0000313" key="6">
    <source>
        <dbReference type="EMBL" id="MDC0715626.1"/>
    </source>
</evidence>
<comment type="caution">
    <text evidence="6">The sequence shown here is derived from an EMBL/GenBank/DDBJ whole genome shotgun (WGS) entry which is preliminary data.</text>
</comment>
<reference evidence="6 7" key="1">
    <citation type="submission" date="2022-11" db="EMBL/GenBank/DDBJ databases">
        <title>Minimal conservation of predation-associated metabolite biosynthetic gene clusters underscores biosynthetic potential of Myxococcota including descriptions for ten novel species: Archangium lansinium sp. nov., Myxococcus landrumus sp. nov., Nannocystis bai.</title>
        <authorList>
            <person name="Ahearne A."/>
            <person name="Stevens C."/>
            <person name="Dowd S."/>
        </authorList>
    </citation>
    <scope>NUCLEOTIDE SEQUENCE [LARGE SCALE GENOMIC DNA]</scope>
    <source>
        <strain evidence="6 7">BB15-2</strain>
    </source>
</reference>
<feature type="compositionally biased region" description="Low complexity" evidence="4">
    <location>
        <begin position="33"/>
        <end position="59"/>
    </location>
</feature>
<feature type="chain" id="PRO_5045760953" evidence="5">
    <location>
        <begin position="24"/>
        <end position="411"/>
    </location>
</feature>
<keyword evidence="1 5" id="KW-0732">Signal</keyword>